<dbReference type="Proteomes" id="UP001244341">
    <property type="component" value="Chromosome 9b"/>
</dbReference>
<evidence type="ECO:0008006" key="4">
    <source>
        <dbReference type="Google" id="ProtNLM"/>
    </source>
</evidence>
<sequence>MRGANTLRLLLSAGAQRLAAAQAGVGVSSSAAWLSGSASTSNSLAAAATQLHAMHRRGFASSRSSAAAAAQAQVSGDVSAVVAEVDALLSRGGAGPKDIADAAMALAYLQARNDRRVWGKLFEAAAAAKADFDAASLTSFLWAANTAGVGHFKTLYELAGPAAKLLPSLSPAQLATVVEALGAAGVNDTELLKAVSGRVVSKAGEFSASQLAKVLGGFAAAGVPDVALTKAVLAALGGKAGGDASAKDVSQVLWALAKAGRADASVLPAMSKALGAKLSPADAPQDLLAGLWGLAQLGAKADAGMLSKAAGVIKAAVGELSTEQQVYAAWSFALLGQADKDLYSSLFSAIGAAVTSAPDCVPVPLLGCLAEAQLLVADKLGAQAPKLPAQVLNYALSMHGVVGDAAKLKSGSAGAAFRAEVAQATARATGARYKPEIAAAVAALPKVTADGLPVEMAVEALKVAVLPVDEASLSSSTPRVPLGPVLARAELLRARGYTPAIVSAPEFNAQPDATAKAKFVLAAIKAAGVNVNAQEKKLNEPFDPYAD</sequence>
<feature type="signal peptide" evidence="1">
    <location>
        <begin position="1"/>
        <end position="21"/>
    </location>
</feature>
<dbReference type="PANTHER" id="PTHR21228">
    <property type="entry name" value="FAST LEU-RICH DOMAIN-CONTAINING"/>
    <property type="match status" value="1"/>
</dbReference>
<evidence type="ECO:0000256" key="1">
    <source>
        <dbReference type="SAM" id="SignalP"/>
    </source>
</evidence>
<reference evidence="2 3" key="1">
    <citation type="submission" date="2023-05" db="EMBL/GenBank/DDBJ databases">
        <title>A 100% complete, gapless, phased diploid assembly of the Scenedesmus obliquus UTEX 3031 genome.</title>
        <authorList>
            <person name="Biondi T.C."/>
            <person name="Hanschen E.R."/>
            <person name="Kwon T."/>
            <person name="Eng W."/>
            <person name="Kruse C.P.S."/>
            <person name="Koehler S.I."/>
            <person name="Kunde Y."/>
            <person name="Gleasner C.D."/>
            <person name="You Mak K.T."/>
            <person name="Polle J."/>
            <person name="Hovde B.T."/>
            <person name="Starkenburg S.R."/>
        </authorList>
    </citation>
    <scope>NUCLEOTIDE SEQUENCE [LARGE SCALE GENOMIC DNA]</scope>
    <source>
        <strain evidence="2 3">DOE0152z</strain>
    </source>
</reference>
<dbReference type="EMBL" id="CP126216">
    <property type="protein sequence ID" value="WIA18601.1"/>
    <property type="molecule type" value="Genomic_DNA"/>
</dbReference>
<dbReference type="PANTHER" id="PTHR21228:SF40">
    <property type="entry name" value="LD45607P"/>
    <property type="match status" value="1"/>
</dbReference>
<accession>A0ABY8UER0</accession>
<evidence type="ECO:0000313" key="3">
    <source>
        <dbReference type="Proteomes" id="UP001244341"/>
    </source>
</evidence>
<dbReference type="InterPro" id="IPR050870">
    <property type="entry name" value="FAST_kinase"/>
</dbReference>
<name>A0ABY8UER0_TETOB</name>
<keyword evidence="3" id="KW-1185">Reference proteome</keyword>
<keyword evidence="1" id="KW-0732">Signal</keyword>
<proteinExistence type="predicted"/>
<protein>
    <recommendedName>
        <fullName evidence="4">RAP domain-containing protein</fullName>
    </recommendedName>
</protein>
<feature type="chain" id="PRO_5047116616" description="RAP domain-containing protein" evidence="1">
    <location>
        <begin position="22"/>
        <end position="547"/>
    </location>
</feature>
<gene>
    <name evidence="2" type="ORF">OEZ85_010041</name>
</gene>
<evidence type="ECO:0000313" key="2">
    <source>
        <dbReference type="EMBL" id="WIA18601.1"/>
    </source>
</evidence>
<organism evidence="2 3">
    <name type="scientific">Tetradesmus obliquus</name>
    <name type="common">Green alga</name>
    <name type="synonym">Acutodesmus obliquus</name>
    <dbReference type="NCBI Taxonomy" id="3088"/>
    <lineage>
        <taxon>Eukaryota</taxon>
        <taxon>Viridiplantae</taxon>
        <taxon>Chlorophyta</taxon>
        <taxon>core chlorophytes</taxon>
        <taxon>Chlorophyceae</taxon>
        <taxon>CS clade</taxon>
        <taxon>Sphaeropleales</taxon>
        <taxon>Scenedesmaceae</taxon>
        <taxon>Tetradesmus</taxon>
    </lineage>
</organism>